<keyword evidence="3" id="KW-1185">Reference proteome</keyword>
<reference evidence="2 3" key="1">
    <citation type="submission" date="2024-09" db="EMBL/GenBank/DDBJ databases">
        <authorList>
            <person name="Sun Q."/>
            <person name="Mori K."/>
        </authorList>
    </citation>
    <scope>NUCLEOTIDE SEQUENCE [LARGE SCALE GENOMIC DNA]</scope>
    <source>
        <strain evidence="2 3">JCM 11411</strain>
    </source>
</reference>
<dbReference type="Proteomes" id="UP001589587">
    <property type="component" value="Unassembled WGS sequence"/>
</dbReference>
<comment type="caution">
    <text evidence="2">The sequence shown here is derived from an EMBL/GenBank/DDBJ whole genome shotgun (WGS) entry which is preliminary data.</text>
</comment>
<dbReference type="CDD" id="cd00093">
    <property type="entry name" value="HTH_XRE"/>
    <property type="match status" value="1"/>
</dbReference>
<dbReference type="Gene3D" id="1.10.260.40">
    <property type="entry name" value="lambda repressor-like DNA-binding domains"/>
    <property type="match status" value="1"/>
</dbReference>
<evidence type="ECO:0000259" key="1">
    <source>
        <dbReference type="PROSITE" id="PS50943"/>
    </source>
</evidence>
<evidence type="ECO:0000313" key="2">
    <source>
        <dbReference type="EMBL" id="MFB9781217.1"/>
    </source>
</evidence>
<dbReference type="EMBL" id="JBHMAS010000035">
    <property type="protein sequence ID" value="MFB9781217.1"/>
    <property type="molecule type" value="Genomic_DNA"/>
</dbReference>
<proteinExistence type="predicted"/>
<dbReference type="InterPro" id="IPR001387">
    <property type="entry name" value="Cro/C1-type_HTH"/>
</dbReference>
<evidence type="ECO:0000313" key="3">
    <source>
        <dbReference type="Proteomes" id="UP001589587"/>
    </source>
</evidence>
<feature type="domain" description="HTH cro/C1-type" evidence="1">
    <location>
        <begin position="11"/>
        <end position="48"/>
    </location>
</feature>
<accession>A0ABV5XHT1</accession>
<gene>
    <name evidence="2" type="ORF">ACFFQ6_16095</name>
</gene>
<dbReference type="PROSITE" id="PS50943">
    <property type="entry name" value="HTH_CROC1"/>
    <property type="match status" value="1"/>
</dbReference>
<sequence>MLWRALADRGCDVSKPYLSQLRNGVRADPAVEIVEALADFFGVPVDYFFAPPQPPDPIVCMQADIETLRDVDNAVLARLLMSVQDISLVSFSLLINFADRLRVAEGLPQFSADFHIYRRPAPRHEGSSSEADPSATC</sequence>
<dbReference type="Pfam" id="PF01381">
    <property type="entry name" value="HTH_3"/>
    <property type="match status" value="1"/>
</dbReference>
<name>A0ABV5XHT1_9NOCA</name>
<dbReference type="InterPro" id="IPR010982">
    <property type="entry name" value="Lambda_DNA-bd_dom_sf"/>
</dbReference>
<protein>
    <submittedName>
        <fullName evidence="2">Helix-turn-helix domain-containing protein</fullName>
    </submittedName>
</protein>
<dbReference type="SUPFAM" id="SSF47413">
    <property type="entry name" value="lambda repressor-like DNA-binding domains"/>
    <property type="match status" value="1"/>
</dbReference>
<dbReference type="RefSeq" id="WP_378375033.1">
    <property type="nucleotide sequence ID" value="NZ_JBHMAS010000035.1"/>
</dbReference>
<organism evidence="2 3">
    <name type="scientific">Rhodococcus baikonurensis</name>
    <dbReference type="NCBI Taxonomy" id="172041"/>
    <lineage>
        <taxon>Bacteria</taxon>
        <taxon>Bacillati</taxon>
        <taxon>Actinomycetota</taxon>
        <taxon>Actinomycetes</taxon>
        <taxon>Mycobacteriales</taxon>
        <taxon>Nocardiaceae</taxon>
        <taxon>Rhodococcus</taxon>
        <taxon>Rhodococcus erythropolis group</taxon>
    </lineage>
</organism>